<evidence type="ECO:0000256" key="1">
    <source>
        <dbReference type="SAM" id="Phobius"/>
    </source>
</evidence>
<evidence type="ECO:0000313" key="4">
    <source>
        <dbReference type="Proteomes" id="UP001417504"/>
    </source>
</evidence>
<dbReference type="PANTHER" id="PTHR32444">
    <property type="entry name" value="BULB-TYPE LECTIN DOMAIN-CONTAINING PROTEIN"/>
    <property type="match status" value="1"/>
</dbReference>
<dbReference type="PROSITE" id="PS50948">
    <property type="entry name" value="PAN"/>
    <property type="match status" value="1"/>
</dbReference>
<gene>
    <name evidence="3" type="ORF">Sjap_025401</name>
</gene>
<protein>
    <recommendedName>
        <fullName evidence="2">Apple domain-containing protein</fullName>
    </recommendedName>
</protein>
<dbReference type="Proteomes" id="UP001417504">
    <property type="component" value="Unassembled WGS sequence"/>
</dbReference>
<sequence>MKLPDTSNARVDMSLGIEECEMECRNNCSCNGYSSADGNGSGCLSWFGDLTDIKEFTDWGQDLFVRVDAIELENSMKHSKGSSSFTKKKLVLLCVLIAGGLLIFIFALCCFFKKAKRRATDRITRNKFLRDGETIVSDGRTYALGFFSPGISKLRCDFWRVLDSLGEHSGCLFGLYDGSPRLAGGILEKSSFVLTLTEDSGVAWISVCGEGIVSSLSYLNMVVSLNRPRLAGLVSAEPNRPLFFVGIELSENYRMYYARNQWLPPSADGNGSGCLSWFGDLTDVKEFTDWGQDLFVRVDAIELDDKMNPKISDFGMARIFGGDQSEGNTGRVVGT</sequence>
<proteinExistence type="predicted"/>
<keyword evidence="1" id="KW-0812">Transmembrane</keyword>
<name>A0AAP0HJJ4_9MAGN</name>
<keyword evidence="4" id="KW-1185">Reference proteome</keyword>
<accession>A0AAP0HJJ4</accession>
<feature type="transmembrane region" description="Helical" evidence="1">
    <location>
        <begin position="90"/>
        <end position="112"/>
    </location>
</feature>
<organism evidence="3 4">
    <name type="scientific">Stephania japonica</name>
    <dbReference type="NCBI Taxonomy" id="461633"/>
    <lineage>
        <taxon>Eukaryota</taxon>
        <taxon>Viridiplantae</taxon>
        <taxon>Streptophyta</taxon>
        <taxon>Embryophyta</taxon>
        <taxon>Tracheophyta</taxon>
        <taxon>Spermatophyta</taxon>
        <taxon>Magnoliopsida</taxon>
        <taxon>Ranunculales</taxon>
        <taxon>Menispermaceae</taxon>
        <taxon>Menispermoideae</taxon>
        <taxon>Cissampelideae</taxon>
        <taxon>Stephania</taxon>
    </lineage>
</organism>
<evidence type="ECO:0000313" key="3">
    <source>
        <dbReference type="EMBL" id="KAK9084990.1"/>
    </source>
</evidence>
<keyword evidence="1" id="KW-1133">Transmembrane helix</keyword>
<dbReference type="Pfam" id="PF08276">
    <property type="entry name" value="PAN_2"/>
    <property type="match status" value="1"/>
</dbReference>
<comment type="caution">
    <text evidence="3">The sequence shown here is derived from an EMBL/GenBank/DDBJ whole genome shotgun (WGS) entry which is preliminary data.</text>
</comment>
<dbReference type="CDD" id="cd01098">
    <property type="entry name" value="PAN_AP_plant"/>
    <property type="match status" value="1"/>
</dbReference>
<reference evidence="3 4" key="1">
    <citation type="submission" date="2024-01" db="EMBL/GenBank/DDBJ databases">
        <title>Genome assemblies of Stephania.</title>
        <authorList>
            <person name="Yang L."/>
        </authorList>
    </citation>
    <scope>NUCLEOTIDE SEQUENCE [LARGE SCALE GENOMIC DNA]</scope>
    <source>
        <strain evidence="3">QJT</strain>
        <tissue evidence="3">Leaf</tissue>
    </source>
</reference>
<evidence type="ECO:0000259" key="2">
    <source>
        <dbReference type="PROSITE" id="PS50948"/>
    </source>
</evidence>
<dbReference type="AlphaFoldDB" id="A0AAP0HJJ4"/>
<feature type="domain" description="Apple" evidence="2">
    <location>
        <begin position="1"/>
        <end position="68"/>
    </location>
</feature>
<dbReference type="InterPro" id="IPR003609">
    <property type="entry name" value="Pan_app"/>
</dbReference>
<dbReference type="EMBL" id="JBBNAE010000011">
    <property type="protein sequence ID" value="KAK9084990.1"/>
    <property type="molecule type" value="Genomic_DNA"/>
</dbReference>
<dbReference type="PANTHER" id="PTHR32444:SF63">
    <property type="entry name" value="G-TYPE LECTIN S-RECEPTOR-LIKE SERINE_THREONINE-PROTEIN KINASE RKS1"/>
    <property type="match status" value="1"/>
</dbReference>
<keyword evidence="1" id="KW-0472">Membrane</keyword>